<evidence type="ECO:0000256" key="4">
    <source>
        <dbReference type="PROSITE-ProRule" id="PRU00134"/>
    </source>
</evidence>
<dbReference type="SUPFAM" id="SSF144232">
    <property type="entry name" value="HIT/MYND zinc finger-like"/>
    <property type="match status" value="1"/>
</dbReference>
<accession>A0A9N9P608</accession>
<dbReference type="PROSITE" id="PS01360">
    <property type="entry name" value="ZF_MYND_1"/>
    <property type="match status" value="1"/>
</dbReference>
<dbReference type="InterPro" id="IPR002893">
    <property type="entry name" value="Znf_MYND"/>
</dbReference>
<keyword evidence="7" id="KW-1185">Reference proteome</keyword>
<evidence type="ECO:0000256" key="2">
    <source>
        <dbReference type="ARBA" id="ARBA00022771"/>
    </source>
</evidence>
<dbReference type="PROSITE" id="PS50865">
    <property type="entry name" value="ZF_MYND_2"/>
    <property type="match status" value="1"/>
</dbReference>
<keyword evidence="1" id="KW-0479">Metal-binding</keyword>
<dbReference type="OrthoDB" id="2441532at2759"/>
<dbReference type="GO" id="GO:0008270">
    <property type="term" value="F:zinc ion binding"/>
    <property type="evidence" value="ECO:0007669"/>
    <property type="project" value="UniProtKB-KW"/>
</dbReference>
<proteinExistence type="predicted"/>
<reference evidence="6" key="1">
    <citation type="submission" date="2021-06" db="EMBL/GenBank/DDBJ databases">
        <authorList>
            <person name="Kallberg Y."/>
            <person name="Tangrot J."/>
            <person name="Rosling A."/>
        </authorList>
    </citation>
    <scope>NUCLEOTIDE SEQUENCE</scope>
    <source>
        <strain evidence="6">FL966</strain>
    </source>
</reference>
<organism evidence="6 7">
    <name type="scientific">Cetraspora pellucida</name>
    <dbReference type="NCBI Taxonomy" id="1433469"/>
    <lineage>
        <taxon>Eukaryota</taxon>
        <taxon>Fungi</taxon>
        <taxon>Fungi incertae sedis</taxon>
        <taxon>Mucoromycota</taxon>
        <taxon>Glomeromycotina</taxon>
        <taxon>Glomeromycetes</taxon>
        <taxon>Diversisporales</taxon>
        <taxon>Gigasporaceae</taxon>
        <taxon>Cetraspora</taxon>
    </lineage>
</organism>
<sequence>MKTCQVCRKPTNKLCSRCHEVYYCGTEHQKSDWKTHKLVCIIQEKNVDPKEEKIKEYDPFYYSKLIDDSKSRGQVELFVALKKLKNSQDMSEYSLNDIRTYWDNSCRDGSVSYLELRGITQDPETKEYLIVMSYAIHGDLKNHLRHKLNDVLWGIYNNKSKRFSNAIG</sequence>
<keyword evidence="3" id="KW-0862">Zinc</keyword>
<comment type="caution">
    <text evidence="6">The sequence shown here is derived from an EMBL/GenBank/DDBJ whole genome shotgun (WGS) entry which is preliminary data.</text>
</comment>
<evidence type="ECO:0000259" key="5">
    <source>
        <dbReference type="PROSITE" id="PS50865"/>
    </source>
</evidence>
<name>A0A9N9P608_9GLOM</name>
<dbReference type="EMBL" id="CAJVQA010025917">
    <property type="protein sequence ID" value="CAG8787468.1"/>
    <property type="molecule type" value="Genomic_DNA"/>
</dbReference>
<evidence type="ECO:0000256" key="3">
    <source>
        <dbReference type="ARBA" id="ARBA00022833"/>
    </source>
</evidence>
<dbReference type="Pfam" id="PF01753">
    <property type="entry name" value="zf-MYND"/>
    <property type="match status" value="1"/>
</dbReference>
<evidence type="ECO:0000313" key="6">
    <source>
        <dbReference type="EMBL" id="CAG8787468.1"/>
    </source>
</evidence>
<keyword evidence="2 4" id="KW-0863">Zinc-finger</keyword>
<evidence type="ECO:0000313" key="7">
    <source>
        <dbReference type="Proteomes" id="UP000789759"/>
    </source>
</evidence>
<evidence type="ECO:0000256" key="1">
    <source>
        <dbReference type="ARBA" id="ARBA00022723"/>
    </source>
</evidence>
<protein>
    <submittedName>
        <fullName evidence="6">1056_t:CDS:1</fullName>
    </submittedName>
</protein>
<dbReference type="Gene3D" id="6.10.140.2220">
    <property type="match status" value="1"/>
</dbReference>
<feature type="domain" description="MYND-type" evidence="5">
    <location>
        <begin position="4"/>
        <end position="40"/>
    </location>
</feature>
<dbReference type="Proteomes" id="UP000789759">
    <property type="component" value="Unassembled WGS sequence"/>
</dbReference>
<dbReference type="AlphaFoldDB" id="A0A9N9P608"/>
<gene>
    <name evidence="6" type="ORF">CPELLU_LOCUS16790</name>
</gene>